<evidence type="ECO:0000256" key="3">
    <source>
        <dbReference type="ARBA" id="ARBA00022806"/>
    </source>
</evidence>
<evidence type="ECO:0000256" key="8">
    <source>
        <dbReference type="ARBA" id="ARBA00048988"/>
    </source>
</evidence>
<dbReference type="GO" id="GO:0004386">
    <property type="term" value="F:helicase activity"/>
    <property type="evidence" value="ECO:0007669"/>
    <property type="project" value="UniProtKB-KW"/>
</dbReference>
<dbReference type="Pfam" id="PF13361">
    <property type="entry name" value="UvrD_C"/>
    <property type="match status" value="1"/>
</dbReference>
<keyword evidence="2 9" id="KW-0378">Hydrolase</keyword>
<evidence type="ECO:0000256" key="6">
    <source>
        <dbReference type="ARBA" id="ARBA00034617"/>
    </source>
</evidence>
<evidence type="ECO:0000313" key="11">
    <source>
        <dbReference type="EMBL" id="GAA3120045.1"/>
    </source>
</evidence>
<comment type="catalytic activity">
    <reaction evidence="8">
        <text>ATP + H2O = ADP + phosphate + H(+)</text>
        <dbReference type="Rhea" id="RHEA:13065"/>
        <dbReference type="ChEBI" id="CHEBI:15377"/>
        <dbReference type="ChEBI" id="CHEBI:15378"/>
        <dbReference type="ChEBI" id="CHEBI:30616"/>
        <dbReference type="ChEBI" id="CHEBI:43474"/>
        <dbReference type="ChEBI" id="CHEBI:456216"/>
        <dbReference type="EC" id="5.6.2.4"/>
    </reaction>
</comment>
<keyword evidence="1 9" id="KW-0547">Nucleotide-binding</keyword>
<dbReference type="EMBL" id="BAAAUT010000005">
    <property type="protein sequence ID" value="GAA3120045.1"/>
    <property type="molecule type" value="Genomic_DNA"/>
</dbReference>
<feature type="binding site" evidence="9">
    <location>
        <begin position="257"/>
        <end position="264"/>
    </location>
    <ligand>
        <name>ATP</name>
        <dbReference type="ChEBI" id="CHEBI:30616"/>
    </ligand>
</feature>
<dbReference type="RefSeq" id="WP_344856091.1">
    <property type="nucleotide sequence ID" value="NZ_BAAAUT010000005.1"/>
</dbReference>
<evidence type="ECO:0000256" key="9">
    <source>
        <dbReference type="PROSITE-ProRule" id="PRU00560"/>
    </source>
</evidence>
<feature type="domain" description="UvrD-like helicase ATP-binding" evidence="10">
    <location>
        <begin position="236"/>
        <end position="506"/>
    </location>
</feature>
<comment type="catalytic activity">
    <reaction evidence="6">
        <text>Couples ATP hydrolysis with the unwinding of duplex DNA by translocating in the 3'-5' direction.</text>
        <dbReference type="EC" id="5.6.2.4"/>
    </reaction>
</comment>
<dbReference type="Proteomes" id="UP001500320">
    <property type="component" value="Unassembled WGS sequence"/>
</dbReference>
<evidence type="ECO:0000256" key="4">
    <source>
        <dbReference type="ARBA" id="ARBA00022840"/>
    </source>
</evidence>
<gene>
    <name evidence="11" type="ORF">GCM10010466_08590</name>
</gene>
<organism evidence="11 12">
    <name type="scientific">Planomonospora alba</name>
    <dbReference type="NCBI Taxonomy" id="161354"/>
    <lineage>
        <taxon>Bacteria</taxon>
        <taxon>Bacillati</taxon>
        <taxon>Actinomycetota</taxon>
        <taxon>Actinomycetes</taxon>
        <taxon>Streptosporangiales</taxon>
        <taxon>Streptosporangiaceae</taxon>
        <taxon>Planomonospora</taxon>
    </lineage>
</organism>
<keyword evidence="12" id="KW-1185">Reference proteome</keyword>
<proteinExistence type="predicted"/>
<evidence type="ECO:0000256" key="2">
    <source>
        <dbReference type="ARBA" id="ARBA00022801"/>
    </source>
</evidence>
<evidence type="ECO:0000259" key="10">
    <source>
        <dbReference type="PROSITE" id="PS51198"/>
    </source>
</evidence>
<evidence type="ECO:0000313" key="12">
    <source>
        <dbReference type="Proteomes" id="UP001500320"/>
    </source>
</evidence>
<dbReference type="PANTHER" id="PTHR11070:SF45">
    <property type="entry name" value="DNA 3'-5' HELICASE"/>
    <property type="match status" value="1"/>
</dbReference>
<dbReference type="EC" id="5.6.2.4" evidence="7"/>
<keyword evidence="3 9" id="KW-0347">Helicase</keyword>
<dbReference type="SUPFAM" id="SSF52540">
    <property type="entry name" value="P-loop containing nucleoside triphosphate hydrolases"/>
    <property type="match status" value="1"/>
</dbReference>
<sequence>MAQLFIDKGFFFEFGKLEKSVQDKVYDVFGKFEQATHTGLHLEKVNNAHDSRMRTIRIDQFWRGVVLAPESGDTYMLLKVLPHDDAYQWAARRKATVNAAIGVVEIRDMVAIEEHPAEVPDHPGTAPLLADVSDVDLERLGVDEQVRGFARTLTRVDQLESARGMLPEAQYDVLLALAAGYTPEQVWEEMPPPPTSIDPGDVAAAIARSPQRAVLVTGPDELMEAFTYPFALWRIYLHPTQERAAHASYSGPARVMGGPGTGKTVVALHRARHLAERTATDRSILLTTFTKTLASSLEDGLRILIDDEDLLRRIDVRHIDQLAYQITSREHGRLPVLKESDEKNRWLEIIKRFGLPFTDAFLAQEWRHVILAQDITSLLDYQRARRTGRGVRLGSVQREQIWDAVTAFADGLAVDGVWTYETICVEAARLLRDGDKPYRHIVVDEAQDLAPWQWRLLRAAVPAGQDDLFIAGDTHQRIYEHRVSLRQVGIDIAGRAERLKLNYRTTAEILAWSIGLLHGEPIDDMDEGLDRLAGCRSAVHGTPPTVQGFPTRNAELAHLASAIRQWLDKGVEAGQIGVAARTSMVADEAIKVLKAAGIPAVSLAKHSVNDSEVAVGTMHRMKGLEFRCMAVIGVNEHYVPYPSAIVSAEIDAHAHARDLQRERSLLFVAATRAREDLLVTWHGNPSPFLSAHSIR</sequence>
<accession>A0ABP6MPL6</accession>
<dbReference type="InterPro" id="IPR027417">
    <property type="entry name" value="P-loop_NTPase"/>
</dbReference>
<dbReference type="PROSITE" id="PS51198">
    <property type="entry name" value="UVRD_HELICASE_ATP_BIND"/>
    <property type="match status" value="1"/>
</dbReference>
<evidence type="ECO:0000256" key="1">
    <source>
        <dbReference type="ARBA" id="ARBA00022741"/>
    </source>
</evidence>
<comment type="caution">
    <text evidence="11">The sequence shown here is derived from an EMBL/GenBank/DDBJ whole genome shotgun (WGS) entry which is preliminary data.</text>
</comment>
<keyword evidence="4 9" id="KW-0067">ATP-binding</keyword>
<dbReference type="Gene3D" id="3.40.50.300">
    <property type="entry name" value="P-loop containing nucleotide triphosphate hydrolases"/>
    <property type="match status" value="2"/>
</dbReference>
<keyword evidence="5" id="KW-0413">Isomerase</keyword>
<protein>
    <recommendedName>
        <fullName evidence="7">DNA 3'-5' helicase</fullName>
        <ecNumber evidence="7">5.6.2.4</ecNumber>
    </recommendedName>
</protein>
<dbReference type="InterPro" id="IPR014017">
    <property type="entry name" value="DNA_helicase_UvrD-like_C"/>
</dbReference>
<evidence type="ECO:0000256" key="5">
    <source>
        <dbReference type="ARBA" id="ARBA00023235"/>
    </source>
</evidence>
<name>A0ABP6MPL6_9ACTN</name>
<evidence type="ECO:0000256" key="7">
    <source>
        <dbReference type="ARBA" id="ARBA00034808"/>
    </source>
</evidence>
<dbReference type="PANTHER" id="PTHR11070">
    <property type="entry name" value="UVRD / RECB / PCRA DNA HELICASE FAMILY MEMBER"/>
    <property type="match status" value="1"/>
</dbReference>
<dbReference type="Pfam" id="PF00580">
    <property type="entry name" value="UvrD-helicase"/>
    <property type="match status" value="1"/>
</dbReference>
<dbReference type="InterPro" id="IPR000212">
    <property type="entry name" value="DNA_helicase_UvrD/REP"/>
</dbReference>
<reference evidence="12" key="1">
    <citation type="journal article" date="2019" name="Int. J. Syst. Evol. Microbiol.">
        <title>The Global Catalogue of Microorganisms (GCM) 10K type strain sequencing project: providing services to taxonomists for standard genome sequencing and annotation.</title>
        <authorList>
            <consortium name="The Broad Institute Genomics Platform"/>
            <consortium name="The Broad Institute Genome Sequencing Center for Infectious Disease"/>
            <person name="Wu L."/>
            <person name="Ma J."/>
        </authorList>
    </citation>
    <scope>NUCLEOTIDE SEQUENCE [LARGE SCALE GENOMIC DNA]</scope>
    <source>
        <strain evidence="12">JCM 9373</strain>
    </source>
</reference>
<dbReference type="InterPro" id="IPR014016">
    <property type="entry name" value="UvrD-like_ATP-bd"/>
</dbReference>